<evidence type="ECO:0000256" key="3">
    <source>
        <dbReference type="ARBA" id="ARBA00022548"/>
    </source>
</evidence>
<dbReference type="EC" id="1.1.3.6" evidence="13"/>
<keyword evidence="7" id="KW-0443">Lipid metabolism</keyword>
<dbReference type="EMBL" id="CP000934">
    <property type="protein sequence ID" value="ACE85653.1"/>
    <property type="molecule type" value="Genomic_DNA"/>
</dbReference>
<dbReference type="SUPFAM" id="SSF53474">
    <property type="entry name" value="alpha/beta-Hydrolases"/>
    <property type="match status" value="1"/>
</dbReference>
<dbReference type="RefSeq" id="WP_012486217.1">
    <property type="nucleotide sequence ID" value="NC_010995.1"/>
</dbReference>
<gene>
    <name evidence="17" type="primary">choB</name>
    <name evidence="17" type="ordered locus">CJA_0537</name>
</gene>
<evidence type="ECO:0000313" key="17">
    <source>
        <dbReference type="EMBL" id="ACE85653.1"/>
    </source>
</evidence>
<comment type="cofactor">
    <cofactor evidence="1">
        <name>FAD</name>
        <dbReference type="ChEBI" id="CHEBI:57692"/>
    </cofactor>
</comment>
<dbReference type="InterPro" id="IPR007867">
    <property type="entry name" value="GMC_OxRtase_C"/>
</dbReference>
<accession>B3PJ26</accession>
<dbReference type="Pfam" id="PF00890">
    <property type="entry name" value="FAD_binding_2"/>
    <property type="match status" value="1"/>
</dbReference>
<dbReference type="ESTHER" id="celju-b3pj26">
    <property type="family name" value="6_AlphaBeta_hydrolase"/>
</dbReference>
<evidence type="ECO:0000259" key="16">
    <source>
        <dbReference type="PROSITE" id="PS51379"/>
    </source>
</evidence>
<keyword evidence="8" id="KW-1207">Sterol metabolism</keyword>
<proteinExistence type="inferred from homology"/>
<keyword evidence="4" id="KW-0285">Flavoprotein</keyword>
<evidence type="ECO:0000256" key="8">
    <source>
        <dbReference type="ARBA" id="ARBA00023166"/>
    </source>
</evidence>
<evidence type="ECO:0000256" key="2">
    <source>
        <dbReference type="ARBA" id="ARBA00010790"/>
    </source>
</evidence>
<comment type="pathway">
    <text evidence="12">Steroid metabolism; cholesterol degradation.</text>
</comment>
<dbReference type="GO" id="GO:0016995">
    <property type="term" value="F:cholesterol oxidase activity"/>
    <property type="evidence" value="ECO:0007669"/>
    <property type="project" value="UniProtKB-EC"/>
</dbReference>
<evidence type="ECO:0000256" key="14">
    <source>
        <dbReference type="ARBA" id="ARBA00049744"/>
    </source>
</evidence>
<evidence type="ECO:0000256" key="13">
    <source>
        <dbReference type="ARBA" id="ARBA00049723"/>
    </source>
</evidence>
<dbReference type="GO" id="GO:0004769">
    <property type="term" value="F:steroid Delta-isomerase activity"/>
    <property type="evidence" value="ECO:0007669"/>
    <property type="project" value="UniProtKB-EC"/>
</dbReference>
<dbReference type="eggNOG" id="COG2303">
    <property type="taxonomic scope" value="Bacteria"/>
</dbReference>
<dbReference type="eggNOG" id="COG1075">
    <property type="taxonomic scope" value="Bacteria"/>
</dbReference>
<dbReference type="InterPro" id="IPR000172">
    <property type="entry name" value="GMC_OxRdtase_N"/>
</dbReference>
<dbReference type="Gene3D" id="3.50.50.60">
    <property type="entry name" value="FAD/NAD(P)-binding domain"/>
    <property type="match status" value="3"/>
</dbReference>
<dbReference type="InterPro" id="IPR003953">
    <property type="entry name" value="FAD-dep_OxRdtase_2_FAD-bd"/>
</dbReference>
<dbReference type="SUPFAM" id="SSF51905">
    <property type="entry name" value="FAD/NAD(P)-binding domain"/>
    <property type="match status" value="1"/>
</dbReference>
<dbReference type="Pfam" id="PF05199">
    <property type="entry name" value="GMC_oxred_C"/>
    <property type="match status" value="1"/>
</dbReference>
<dbReference type="Proteomes" id="UP000001036">
    <property type="component" value="Chromosome"/>
</dbReference>
<evidence type="ECO:0000256" key="1">
    <source>
        <dbReference type="ARBA" id="ARBA00001974"/>
    </source>
</evidence>
<evidence type="ECO:0000256" key="6">
    <source>
        <dbReference type="ARBA" id="ARBA00023002"/>
    </source>
</evidence>
<comment type="similarity">
    <text evidence="2">Belongs to the GMC oxidoreductase family.</text>
</comment>
<feature type="domain" description="4Fe-4S ferredoxin-type" evidence="16">
    <location>
        <begin position="188"/>
        <end position="217"/>
    </location>
</feature>
<evidence type="ECO:0000256" key="5">
    <source>
        <dbReference type="ARBA" id="ARBA00022827"/>
    </source>
</evidence>
<evidence type="ECO:0000256" key="4">
    <source>
        <dbReference type="ARBA" id="ARBA00022630"/>
    </source>
</evidence>
<dbReference type="PRINTS" id="PR00411">
    <property type="entry name" value="PNDRDTASEI"/>
</dbReference>
<dbReference type="InterPro" id="IPR029058">
    <property type="entry name" value="AB_hydrolase_fold"/>
</dbReference>
<organism evidence="17 18">
    <name type="scientific">Cellvibrio japonicus (strain Ueda107)</name>
    <name type="common">Pseudomonas fluorescens subsp. cellulosa</name>
    <dbReference type="NCBI Taxonomy" id="498211"/>
    <lineage>
        <taxon>Bacteria</taxon>
        <taxon>Pseudomonadati</taxon>
        <taxon>Pseudomonadota</taxon>
        <taxon>Gammaproteobacteria</taxon>
        <taxon>Cellvibrionales</taxon>
        <taxon>Cellvibrionaceae</taxon>
        <taxon>Cellvibrio</taxon>
    </lineage>
</organism>
<keyword evidence="10" id="KW-0413">Isomerase</keyword>
<evidence type="ECO:0000256" key="15">
    <source>
        <dbReference type="ARBA" id="ARBA00049778"/>
    </source>
</evidence>
<dbReference type="GO" id="GO:0050660">
    <property type="term" value="F:flavin adenine dinucleotide binding"/>
    <property type="evidence" value="ECO:0007669"/>
    <property type="project" value="InterPro"/>
</dbReference>
<keyword evidence="18" id="KW-1185">Reference proteome</keyword>
<evidence type="ECO:0000256" key="10">
    <source>
        <dbReference type="ARBA" id="ARBA00023235"/>
    </source>
</evidence>
<dbReference type="PROSITE" id="PS51379">
    <property type="entry name" value="4FE4S_FER_2"/>
    <property type="match status" value="1"/>
</dbReference>
<evidence type="ECO:0000256" key="11">
    <source>
        <dbReference type="ARBA" id="ARBA00038856"/>
    </source>
</evidence>
<evidence type="ECO:0000313" key="18">
    <source>
        <dbReference type="Proteomes" id="UP000001036"/>
    </source>
</evidence>
<keyword evidence="6" id="KW-0560">Oxidoreductase</keyword>
<dbReference type="Gene3D" id="3.40.50.1820">
    <property type="entry name" value="alpha/beta hydrolase"/>
    <property type="match status" value="1"/>
</dbReference>
<dbReference type="KEGG" id="cja:CJA_0537"/>
<dbReference type="EC" id="5.3.3.1" evidence="11"/>
<dbReference type="AlphaFoldDB" id="B3PJ26"/>
<name>B3PJ26_CELJU</name>
<dbReference type="STRING" id="498211.CJA_0537"/>
<evidence type="ECO:0000256" key="12">
    <source>
        <dbReference type="ARBA" id="ARBA00049645"/>
    </source>
</evidence>
<dbReference type="OrthoDB" id="9787779at2"/>
<keyword evidence="9" id="KW-0753">Steroid metabolism</keyword>
<dbReference type="PANTHER" id="PTHR47470:SF1">
    <property type="entry name" value="FAD-DEPENDENT OXIDOREDUCTASE 2 FAD BINDING DOMAIN-CONTAINING PROTEIN"/>
    <property type="match status" value="1"/>
</dbReference>
<evidence type="ECO:0000256" key="7">
    <source>
        <dbReference type="ARBA" id="ARBA00023098"/>
    </source>
</evidence>
<keyword evidence="5" id="KW-0274">FAD</keyword>
<dbReference type="Pfam" id="PF00732">
    <property type="entry name" value="GMC_oxred_N"/>
    <property type="match status" value="1"/>
</dbReference>
<dbReference type="HOGENOM" id="CLU_002483_0_0_6"/>
<reference evidence="17 18" key="1">
    <citation type="journal article" date="2008" name="J. Bacteriol.">
        <title>Insights into plant cell wall degradation from the genome sequence of the soil bacterium Cellvibrio japonicus.</title>
        <authorList>
            <person name="Deboy R.T."/>
            <person name="Mongodin E.F."/>
            <person name="Fouts D.E."/>
            <person name="Tailford L.E."/>
            <person name="Khouri H."/>
            <person name="Emerson J.B."/>
            <person name="Mohamoud Y."/>
            <person name="Watkins K."/>
            <person name="Henrissat B."/>
            <person name="Gilbert H.J."/>
            <person name="Nelson K.E."/>
        </authorList>
    </citation>
    <scope>NUCLEOTIDE SEQUENCE [LARGE SCALE GENOMIC DNA]</scope>
    <source>
        <strain evidence="17 18">Ueda107</strain>
    </source>
</reference>
<sequence>MKPISSDLSLIKKHYDIVVIGSGYGGAIAASRLARAGKSVCLLERGREILPGEFPDTLAEASEEVQFHLPDKHLGSATALFDIHVEKQQNVVVGCGLGGTSLINANVSLEPTRDVLDSPAWPAAIRNDPELITGFARAREMLKPVSYPDTQPSLNKLQAHQTSAMKMGAKFSRPPVNVTFTTPEGGLNHVGVEQKACTLCGDCVSGCNHSAKNTTQMNYLPDAWNHGADIFCLASVRYVEKQQQQWRIHYQQVGVGREKFDAPLLFVEADIVIVAAGTLGTNEILLRSRAQGLPVSDRLGHGFTGNGDVLGFGYNCDQPINGIGFGTRKTGQQPPVGPCISGMIDLRDAPIRSQKMVIEEGSLPGAMGSLLPGALATAAKLIGQDTDDGILDNLREYVRVLESSIRGPYQGAVNNTQTYLVMSHDDGQGQLRLVNDRLHIDWPGLGEQDNFHAAHHNLVKATSALGGTYVKNPLWSPLLRNSLVTVHPLGGCCLGDNGSEGAVNHKGQVFSGSGNEVHKGLYVTDGSVIPTSLAVNPLLTICAISERCCALIAKDYGWNINYQLPSAPRREHPSTKPGIRFTEVMRGHLALGVDAGDELPRFLAAEQQGKAKREDIAFALTVYSDDLEQMLALPNHPARISGTLEAKSLSAAPLTITDGEFSLFERLPSPPDTRQMRYRMRLHAIDGSEYFFDGFKLIKNDAQLFELWTDTTTLYANIYRGQDTTGTLVAKAVLHIRAADFLRQLTTLKITRVNDKLEQLRHTARFGRFFAGVLYETYGGVFYKADNQQLPPRKKRPLRAPAPEIYPVKTEDGLDLSLTRYSGGTKGPVLLVHGLGVASSIFSTDMIETNLVEFLVAHEYDVWLFDYRVSILLPTARLACNGDQVARFDHPAAVAKIREVTGAASVQALVHCYGSTTFFMSMLAGLQGVRSIVSSQIAADVVVPTATAIKTGLHIPSFLKRLGVDSLTARLPEDGGSLLTKLYDKALDIYALAEAQGRCNNDSCHRITFMYGSLYQHDRLNDLLHTHLDELFAEANIETLEHLAAICRAGKLVNAKGDDSYLPHLDRLNLPILFISGADNACYLPESTRLTYDKLCQRFGNHQYRREEIPGYAHIDCIFGDRAATDVYPLMLEHLEASCRP</sequence>
<dbReference type="InterPro" id="IPR017896">
    <property type="entry name" value="4Fe4S_Fe-S-bd"/>
</dbReference>
<dbReference type="PANTHER" id="PTHR47470">
    <property type="entry name" value="CHOLESTEROL OXIDASE"/>
    <property type="match status" value="1"/>
</dbReference>
<dbReference type="InterPro" id="IPR036188">
    <property type="entry name" value="FAD/NAD-bd_sf"/>
</dbReference>
<keyword evidence="3" id="KW-0153">Cholesterol metabolism</keyword>
<dbReference type="InterPro" id="IPR052542">
    <property type="entry name" value="Cholesterol_Oxidase"/>
</dbReference>
<evidence type="ECO:0000256" key="9">
    <source>
        <dbReference type="ARBA" id="ARBA00023221"/>
    </source>
</evidence>
<protein>
    <recommendedName>
        <fullName evidence="14">Cholesterol oxidase</fullName>
        <ecNumber evidence="13">1.1.3.6</ecNumber>
        <ecNumber evidence="11">5.3.3.1</ecNumber>
    </recommendedName>
    <alternativeName>
        <fullName evidence="15">Cholesterol isomerase</fullName>
    </alternativeName>
</protein>
<dbReference type="GO" id="GO:0008203">
    <property type="term" value="P:cholesterol metabolic process"/>
    <property type="evidence" value="ECO:0007669"/>
    <property type="project" value="UniProtKB-KW"/>
</dbReference>